<evidence type="ECO:0000313" key="2">
    <source>
        <dbReference type="Proteomes" id="UP000485058"/>
    </source>
</evidence>
<organism evidence="1 2">
    <name type="scientific">Haematococcus lacustris</name>
    <name type="common">Green alga</name>
    <name type="synonym">Haematococcus pluvialis</name>
    <dbReference type="NCBI Taxonomy" id="44745"/>
    <lineage>
        <taxon>Eukaryota</taxon>
        <taxon>Viridiplantae</taxon>
        <taxon>Chlorophyta</taxon>
        <taxon>core chlorophytes</taxon>
        <taxon>Chlorophyceae</taxon>
        <taxon>CS clade</taxon>
        <taxon>Chlamydomonadales</taxon>
        <taxon>Haematococcaceae</taxon>
        <taxon>Haematococcus</taxon>
    </lineage>
</organism>
<accession>A0A6A0A1M8</accession>
<keyword evidence="2" id="KW-1185">Reference proteome</keyword>
<name>A0A6A0A1M8_HAELA</name>
<comment type="caution">
    <text evidence="1">The sequence shown here is derived from an EMBL/GenBank/DDBJ whole genome shotgun (WGS) entry which is preliminary data.</text>
</comment>
<feature type="non-terminal residue" evidence="1">
    <location>
        <position position="1"/>
    </location>
</feature>
<sequence length="14" mass="1588">MVVESARTYQYALG</sequence>
<dbReference type="EMBL" id="BLLF01002840">
    <property type="protein sequence ID" value="GFH25534.1"/>
    <property type="molecule type" value="Genomic_DNA"/>
</dbReference>
<reference evidence="1 2" key="1">
    <citation type="submission" date="2020-02" db="EMBL/GenBank/DDBJ databases">
        <title>Draft genome sequence of Haematococcus lacustris strain NIES-144.</title>
        <authorList>
            <person name="Morimoto D."/>
            <person name="Nakagawa S."/>
            <person name="Yoshida T."/>
            <person name="Sawayama S."/>
        </authorList>
    </citation>
    <scope>NUCLEOTIDE SEQUENCE [LARGE SCALE GENOMIC DNA]</scope>
    <source>
        <strain evidence="1 2">NIES-144</strain>
    </source>
</reference>
<gene>
    <name evidence="1" type="ORF">HaLaN_23515</name>
</gene>
<proteinExistence type="predicted"/>
<evidence type="ECO:0000313" key="1">
    <source>
        <dbReference type="EMBL" id="GFH25534.1"/>
    </source>
</evidence>
<dbReference type="Proteomes" id="UP000485058">
    <property type="component" value="Unassembled WGS sequence"/>
</dbReference>
<protein>
    <submittedName>
        <fullName evidence="1">Uncharacterized protein</fullName>
    </submittedName>
</protein>